<gene>
    <name evidence="8" type="ORF">M5D45_19695</name>
</gene>
<evidence type="ECO:0000256" key="3">
    <source>
        <dbReference type="ARBA" id="ARBA00022840"/>
    </source>
</evidence>
<dbReference type="InterPro" id="IPR016102">
    <property type="entry name" value="Succinyl-CoA_synth-like"/>
</dbReference>
<dbReference type="InterPro" id="IPR000182">
    <property type="entry name" value="GNAT_dom"/>
</dbReference>
<dbReference type="Pfam" id="PF13549">
    <property type="entry name" value="ATP-grasp_5"/>
    <property type="match status" value="1"/>
</dbReference>
<dbReference type="SUPFAM" id="SSF56059">
    <property type="entry name" value="Glutathione synthetase ATP-binding domain-like"/>
    <property type="match status" value="1"/>
</dbReference>
<dbReference type="InterPro" id="IPR013815">
    <property type="entry name" value="ATP_grasp_subdomain_1"/>
</dbReference>
<evidence type="ECO:0000256" key="5">
    <source>
        <dbReference type="PROSITE-ProRule" id="PRU00409"/>
    </source>
</evidence>
<dbReference type="InterPro" id="IPR043938">
    <property type="entry name" value="Ligase_CoA_dom"/>
</dbReference>
<feature type="domain" description="ATP-grasp" evidence="6">
    <location>
        <begin position="497"/>
        <end position="533"/>
    </location>
</feature>
<dbReference type="Pfam" id="PF13607">
    <property type="entry name" value="Succ_CoA_lig"/>
    <property type="match status" value="1"/>
</dbReference>
<evidence type="ECO:0000259" key="7">
    <source>
        <dbReference type="PROSITE" id="PS51186"/>
    </source>
</evidence>
<dbReference type="InterPro" id="IPR036291">
    <property type="entry name" value="NAD(P)-bd_dom_sf"/>
</dbReference>
<dbReference type="InterPro" id="IPR032875">
    <property type="entry name" value="Succ_CoA_lig_flav_dom"/>
</dbReference>
<evidence type="ECO:0000256" key="1">
    <source>
        <dbReference type="ARBA" id="ARBA00022598"/>
    </source>
</evidence>
<dbReference type="SUPFAM" id="SSF51735">
    <property type="entry name" value="NAD(P)-binding Rossmann-fold domains"/>
    <property type="match status" value="1"/>
</dbReference>
<dbReference type="GO" id="GO:0005524">
    <property type="term" value="F:ATP binding"/>
    <property type="evidence" value="ECO:0007669"/>
    <property type="project" value="UniProtKB-UniRule"/>
</dbReference>
<dbReference type="Gene3D" id="3.30.470.20">
    <property type="entry name" value="ATP-grasp fold, B domain"/>
    <property type="match status" value="1"/>
</dbReference>
<feature type="domain" description="N-acetyltransferase" evidence="7">
    <location>
        <begin position="735"/>
        <end position="892"/>
    </location>
</feature>
<dbReference type="SUPFAM" id="SSF55729">
    <property type="entry name" value="Acyl-CoA N-acyltransferases (Nat)"/>
    <property type="match status" value="1"/>
</dbReference>
<evidence type="ECO:0000259" key="6">
    <source>
        <dbReference type="PROSITE" id="PS50975"/>
    </source>
</evidence>
<dbReference type="Proteomes" id="UP001056132">
    <property type="component" value="Chromosome 2"/>
</dbReference>
<dbReference type="Pfam" id="PF13380">
    <property type="entry name" value="CoA_binding_2"/>
    <property type="match status" value="1"/>
</dbReference>
<organism evidence="8 9">
    <name type="scientific">Cupriavidus campinensis</name>
    <dbReference type="NCBI Taxonomy" id="151783"/>
    <lineage>
        <taxon>Bacteria</taxon>
        <taxon>Pseudomonadati</taxon>
        <taxon>Pseudomonadota</taxon>
        <taxon>Betaproteobacteria</taxon>
        <taxon>Burkholderiales</taxon>
        <taxon>Burkholderiaceae</taxon>
        <taxon>Cupriavidus</taxon>
    </lineage>
</organism>
<keyword evidence="3 5" id="KW-0067">ATP-binding</keyword>
<dbReference type="GO" id="GO:0046872">
    <property type="term" value="F:metal ion binding"/>
    <property type="evidence" value="ECO:0007669"/>
    <property type="project" value="InterPro"/>
</dbReference>
<dbReference type="Pfam" id="PF13302">
    <property type="entry name" value="Acetyltransf_3"/>
    <property type="match status" value="1"/>
</dbReference>
<dbReference type="PROSITE" id="PS51186">
    <property type="entry name" value="GNAT"/>
    <property type="match status" value="1"/>
</dbReference>
<dbReference type="PROSITE" id="PS50975">
    <property type="entry name" value="ATP_GRASP"/>
    <property type="match status" value="1"/>
</dbReference>
<accession>A0AAE9I452</accession>
<dbReference type="SUPFAM" id="SSF52210">
    <property type="entry name" value="Succinyl-CoA synthetase domains"/>
    <property type="match status" value="2"/>
</dbReference>
<protein>
    <submittedName>
        <fullName evidence="8">Bifunctional acetate--CoA ligase family protein/GNAT family N-acetyltransferase</fullName>
    </submittedName>
</protein>
<evidence type="ECO:0000256" key="4">
    <source>
        <dbReference type="ARBA" id="ARBA00060888"/>
    </source>
</evidence>
<evidence type="ECO:0000256" key="2">
    <source>
        <dbReference type="ARBA" id="ARBA00022741"/>
    </source>
</evidence>
<dbReference type="Gene3D" id="3.40.50.261">
    <property type="entry name" value="Succinyl-CoA synthetase domains"/>
    <property type="match status" value="2"/>
</dbReference>
<keyword evidence="1 8" id="KW-0436">Ligase</keyword>
<dbReference type="EMBL" id="CP097331">
    <property type="protein sequence ID" value="URF07428.1"/>
    <property type="molecule type" value="Genomic_DNA"/>
</dbReference>
<dbReference type="InterPro" id="IPR011761">
    <property type="entry name" value="ATP-grasp"/>
</dbReference>
<dbReference type="Gene3D" id="3.40.50.720">
    <property type="entry name" value="NAD(P)-binding Rossmann-like Domain"/>
    <property type="match status" value="1"/>
</dbReference>
<reference evidence="8" key="2">
    <citation type="submission" date="2022-05" db="EMBL/GenBank/DDBJ databases">
        <authorList>
            <person name="Kunte H.-J."/>
        </authorList>
    </citation>
    <scope>NUCLEOTIDE SEQUENCE</scope>
    <source>
        <strain evidence="8">G5</strain>
    </source>
</reference>
<dbReference type="AlphaFoldDB" id="A0AAE9I452"/>
<name>A0AAE9I452_9BURK</name>
<dbReference type="InterPro" id="IPR003781">
    <property type="entry name" value="CoA-bd"/>
</dbReference>
<sequence length="906" mass="96025">MTVRNLKHMFRATSVAVIGASTRPQRVGSTVLADLMTAGFKGDIYPVNPKYAAVAGLHCYAAVEELPACPDLAVICTPPATIPAIIAELGRRGCRAAVVLSAGMSRPDAETGITHQQAMLEAARPWLLRILGPNCVGLIVPKIGLNASFAHAMALPGKLAFATQSGALATAVLDWSLSRGIGFSHFISLGDSADVDVADVLDYLASEADTHAVLLYVEGVRDGRKFMSAARAAARNKPVLIVKAGRTPESAKAAASHTGALAGADDVYDAAIRRAGLLRVDTTEDLFDAVETLARARPLYGEQLAIVTNGGGAGVMATDALLRGGGALAGLPAGTMARLDAALPSTWSHGNPVDIVGDAPVARYVDVVRALAEAPGIDALLLLHAPTAIVRSAEIAEAIVEVARSQPVPLFTSWLGGDAVSAARRLCRDAGIPTYDTPEQAIKGFLQVTTYRRNQALLMQTPPSVSPDIAPDNRAARRIIDTARQEGRTLLHAHEAKGVLAAYGIPVVETRTAPDAESAILAAQDLGFPVALKIVSPDISHKSDAGGVALDLRSDEQVLAVALAMVKTVRERAPLARIEGFSVQRMVTSRTAFELILGAANDSVFGPVMLFGHGGTAVERIRDCAVALPPLNPLLAAELVSRTRISHLLSGYRNVPPVDIDAVIGAIQAVSQLVCDVEDIIELDINPLVAAHDGVIALDARIALRGSEVGPRCRLAILPYPATQERPALWQGEALTLRPVRPDDEPAYRVFFQALAPSDVHSRYLCMFRQPEHSQLARMTQIDYAREMCFVAVRQGMQDGDKSEFILGECRAVADPDNQRAEFAISVRSDVKGKGLGTLLLHTLLDYCRAQGTAELYGVTEATNAPMLALARRFDFELTATPDGIHMRRALAGVAPAIPTALPEVT</sequence>
<dbReference type="FunFam" id="3.30.1490.20:FF:000020">
    <property type="entry name" value="Protein lysine acetyltransferase"/>
    <property type="match status" value="1"/>
</dbReference>
<dbReference type="RefSeq" id="WP_250025786.1">
    <property type="nucleotide sequence ID" value="NZ_CP097331.1"/>
</dbReference>
<dbReference type="GO" id="GO:0043758">
    <property type="term" value="F:acetate-CoA ligase (ADP-forming) activity"/>
    <property type="evidence" value="ECO:0007669"/>
    <property type="project" value="InterPro"/>
</dbReference>
<dbReference type="Gene3D" id="3.40.630.30">
    <property type="match status" value="1"/>
</dbReference>
<dbReference type="GO" id="GO:0016747">
    <property type="term" value="F:acyltransferase activity, transferring groups other than amino-acyl groups"/>
    <property type="evidence" value="ECO:0007669"/>
    <property type="project" value="InterPro"/>
</dbReference>
<evidence type="ECO:0000313" key="9">
    <source>
        <dbReference type="Proteomes" id="UP001056132"/>
    </source>
</evidence>
<dbReference type="Gene3D" id="3.30.1490.20">
    <property type="entry name" value="ATP-grasp fold, A domain"/>
    <property type="match status" value="1"/>
</dbReference>
<comment type="similarity">
    <text evidence="4">In the N-terminal section; belongs to the acetate CoA ligase alpha subunit family.</text>
</comment>
<dbReference type="SMART" id="SM00881">
    <property type="entry name" value="CoA_binding"/>
    <property type="match status" value="1"/>
</dbReference>
<keyword evidence="2 5" id="KW-0547">Nucleotide-binding</keyword>
<dbReference type="PANTHER" id="PTHR43334:SF1">
    <property type="entry name" value="3-HYDROXYPROPIONATE--COA LIGASE [ADP-FORMING]"/>
    <property type="match status" value="1"/>
</dbReference>
<proteinExistence type="inferred from homology"/>
<evidence type="ECO:0000313" key="8">
    <source>
        <dbReference type="EMBL" id="URF07428.1"/>
    </source>
</evidence>
<reference evidence="8" key="1">
    <citation type="journal article" date="2022" name="Microbiol. Resour. Announc.">
        <title>Genome Sequence of Cupriavidus campinensis Strain G5, a Member of a Bacterial Consortium Capable of Polyethylene Degradation.</title>
        <authorList>
            <person name="Schneider B."/>
            <person name="Pfeiffer F."/>
            <person name="Dyall-Smith M."/>
            <person name="Kunte H.J."/>
        </authorList>
    </citation>
    <scope>NUCLEOTIDE SEQUENCE</scope>
    <source>
        <strain evidence="8">G5</strain>
    </source>
</reference>
<dbReference type="PANTHER" id="PTHR43334">
    <property type="entry name" value="ACETATE--COA LIGASE [ADP-FORMING]"/>
    <property type="match status" value="1"/>
</dbReference>
<dbReference type="InterPro" id="IPR051538">
    <property type="entry name" value="Acyl-CoA_Synth/Transferase"/>
</dbReference>
<dbReference type="InterPro" id="IPR016181">
    <property type="entry name" value="Acyl_CoA_acyltransferase"/>
</dbReference>
<dbReference type="KEGG" id="ccam:M5D45_19695"/>
<dbReference type="Pfam" id="PF19045">
    <property type="entry name" value="Ligase_CoA_2"/>
    <property type="match status" value="1"/>
</dbReference>